<dbReference type="VEuPathDB" id="FungiDB:BO97DRAFT_421394"/>
<protein>
    <recommendedName>
        <fullName evidence="1">2EXR domain-containing protein</fullName>
    </recommendedName>
</protein>
<dbReference type="EMBL" id="KZ824270">
    <property type="protein sequence ID" value="RAL16169.1"/>
    <property type="molecule type" value="Genomic_DNA"/>
</dbReference>
<feature type="domain" description="2EXR" evidence="1">
    <location>
        <begin position="11"/>
        <end position="120"/>
    </location>
</feature>
<dbReference type="RefSeq" id="XP_025555323.1">
    <property type="nucleotide sequence ID" value="XM_025696716.1"/>
</dbReference>
<sequence length="364" mass="40664">MTESTSNRGLPKFALLPAELRIFIWQYALPSPVHQALYVLNTRCWEAHRSDHVEHELEIMFFHDELYRMFIDIPLLLVNHEGRNVARSWIRKNGLTINYRFAATGAFCLTRAFKPATDTLHVPYEQFDRFLDGPGREAGRADIDSKLSLYNPANGWTANGANYTTDFVREFLAGVAARCNRILAPATERNKLIAAGKGDYSDDEGLVIPDANYLGFNNKLITQDVRYIAQTMSKWPLLHKDGSNTTQVVPSVTVASAGILITADNITGVDWTSSQTAPIGNVPGISKTLLTMGNAGHYEYLNAEKIYLVATTTDKSIAFVEGTQHTIDTCITCESYSGRYGDTFKTAFTFMDHWFSHPGRFISA</sequence>
<dbReference type="Proteomes" id="UP000248961">
    <property type="component" value="Unassembled WGS sequence"/>
</dbReference>
<gene>
    <name evidence="2" type="ORF">BO97DRAFT_421394</name>
</gene>
<dbReference type="OrthoDB" id="5176563at2759"/>
<dbReference type="InterPro" id="IPR045518">
    <property type="entry name" value="2EXR"/>
</dbReference>
<dbReference type="AlphaFoldDB" id="A0A395I8Q7"/>
<dbReference type="Pfam" id="PF20150">
    <property type="entry name" value="2EXR"/>
    <property type="match status" value="1"/>
</dbReference>
<name>A0A395I8Q7_ASPHC</name>
<reference evidence="2 3" key="1">
    <citation type="submission" date="2018-02" db="EMBL/GenBank/DDBJ databases">
        <title>The genomes of Aspergillus section Nigri reveals drivers in fungal speciation.</title>
        <authorList>
            <consortium name="DOE Joint Genome Institute"/>
            <person name="Vesth T.C."/>
            <person name="Nybo J."/>
            <person name="Theobald S."/>
            <person name="Brandl J."/>
            <person name="Frisvad J.C."/>
            <person name="Nielsen K.F."/>
            <person name="Lyhne E.K."/>
            <person name="Kogle M.E."/>
            <person name="Kuo A."/>
            <person name="Riley R."/>
            <person name="Clum A."/>
            <person name="Nolan M."/>
            <person name="Lipzen A."/>
            <person name="Salamov A."/>
            <person name="Henrissat B."/>
            <person name="Wiebenga A."/>
            <person name="De vries R.P."/>
            <person name="Grigoriev I.V."/>
            <person name="Mortensen U.H."/>
            <person name="Andersen M.R."/>
            <person name="Baker S.E."/>
        </authorList>
    </citation>
    <scope>NUCLEOTIDE SEQUENCE [LARGE SCALE GENOMIC DNA]</scope>
    <source>
        <strain evidence="2 3">CBS 101889</strain>
    </source>
</reference>
<evidence type="ECO:0000313" key="2">
    <source>
        <dbReference type="EMBL" id="RAL16169.1"/>
    </source>
</evidence>
<proteinExistence type="predicted"/>
<evidence type="ECO:0000259" key="1">
    <source>
        <dbReference type="Pfam" id="PF20150"/>
    </source>
</evidence>
<accession>A0A395I8Q7</accession>
<organism evidence="2 3">
    <name type="scientific">Aspergillus homomorphus (strain CBS 101889)</name>
    <dbReference type="NCBI Taxonomy" id="1450537"/>
    <lineage>
        <taxon>Eukaryota</taxon>
        <taxon>Fungi</taxon>
        <taxon>Dikarya</taxon>
        <taxon>Ascomycota</taxon>
        <taxon>Pezizomycotina</taxon>
        <taxon>Eurotiomycetes</taxon>
        <taxon>Eurotiomycetidae</taxon>
        <taxon>Eurotiales</taxon>
        <taxon>Aspergillaceae</taxon>
        <taxon>Aspergillus</taxon>
        <taxon>Aspergillus subgen. Circumdati</taxon>
    </lineage>
</organism>
<evidence type="ECO:0000313" key="3">
    <source>
        <dbReference type="Proteomes" id="UP000248961"/>
    </source>
</evidence>
<dbReference type="GeneID" id="37201005"/>
<keyword evidence="3" id="KW-1185">Reference proteome</keyword>